<dbReference type="RefSeq" id="WP_190267150.1">
    <property type="nucleotide sequence ID" value="NZ_BAABAD010000004.1"/>
</dbReference>
<evidence type="ECO:0000313" key="2">
    <source>
        <dbReference type="EMBL" id="MBD1320518.1"/>
    </source>
</evidence>
<dbReference type="Gene3D" id="1.10.10.10">
    <property type="entry name" value="Winged helix-like DNA-binding domain superfamily/Winged helix DNA-binding domain"/>
    <property type="match status" value="1"/>
</dbReference>
<protein>
    <submittedName>
        <fullName evidence="2">Winged helix-turn-helix transcriptional regulator</fullName>
    </submittedName>
</protein>
<dbReference type="SUPFAM" id="SSF46785">
    <property type="entry name" value="Winged helix' DNA-binding domain"/>
    <property type="match status" value="1"/>
</dbReference>
<feature type="domain" description="DUF7343" evidence="1">
    <location>
        <begin position="41"/>
        <end position="88"/>
    </location>
</feature>
<accession>A0ABR7WDP2</accession>
<keyword evidence="3" id="KW-1185">Reference proteome</keyword>
<proteinExistence type="predicted"/>
<evidence type="ECO:0000259" key="1">
    <source>
        <dbReference type="Pfam" id="PF24034"/>
    </source>
</evidence>
<dbReference type="PANTHER" id="PTHR33164:SF99">
    <property type="entry name" value="MARR FAMILY REGULATORY PROTEIN"/>
    <property type="match status" value="1"/>
</dbReference>
<dbReference type="InterPro" id="IPR055767">
    <property type="entry name" value="DUF7343"/>
</dbReference>
<dbReference type="InterPro" id="IPR036390">
    <property type="entry name" value="WH_DNA-bd_sf"/>
</dbReference>
<comment type="caution">
    <text evidence="2">The sequence shown here is derived from an EMBL/GenBank/DDBJ whole genome shotgun (WGS) entry which is preliminary data.</text>
</comment>
<sequence length="141" mass="15641">MSTDGDESGVALWLLWKRTSEVIRTAVIDDVTAANSVSEPELTVLVHLNKAGGTSRQNALVASTGWDRSRLSHLLTRMEKRGFLTRERLRNGVEVSLAPAGEDLMVDKQRALHDAVERHLISRLDGEQQRALRDILTTLDG</sequence>
<dbReference type="InterPro" id="IPR036388">
    <property type="entry name" value="WH-like_DNA-bd_sf"/>
</dbReference>
<reference evidence="2 3" key="1">
    <citation type="submission" date="2020-09" db="EMBL/GenBank/DDBJ databases">
        <title>Novel species in genus Gordonia.</title>
        <authorList>
            <person name="Zhang G."/>
        </authorList>
    </citation>
    <scope>NUCLEOTIDE SEQUENCE [LARGE SCALE GENOMIC DNA]</scope>
    <source>
        <strain evidence="2 3">ON-33</strain>
    </source>
</reference>
<dbReference type="PANTHER" id="PTHR33164">
    <property type="entry name" value="TRANSCRIPTIONAL REGULATOR, MARR FAMILY"/>
    <property type="match status" value="1"/>
</dbReference>
<organism evidence="2 3">
    <name type="scientific">Gordonia hankookensis</name>
    <dbReference type="NCBI Taxonomy" id="589403"/>
    <lineage>
        <taxon>Bacteria</taxon>
        <taxon>Bacillati</taxon>
        <taxon>Actinomycetota</taxon>
        <taxon>Actinomycetes</taxon>
        <taxon>Mycobacteriales</taxon>
        <taxon>Gordoniaceae</taxon>
        <taxon>Gordonia</taxon>
    </lineage>
</organism>
<dbReference type="InterPro" id="IPR039422">
    <property type="entry name" value="MarR/SlyA-like"/>
</dbReference>
<name>A0ABR7WDP2_9ACTN</name>
<gene>
    <name evidence="2" type="ORF">IDF66_13095</name>
</gene>
<dbReference type="EMBL" id="JACWMS010000002">
    <property type="protein sequence ID" value="MBD1320518.1"/>
    <property type="molecule type" value="Genomic_DNA"/>
</dbReference>
<dbReference type="Pfam" id="PF24034">
    <property type="entry name" value="DUF7343"/>
    <property type="match status" value="1"/>
</dbReference>
<dbReference type="Proteomes" id="UP000602395">
    <property type="component" value="Unassembled WGS sequence"/>
</dbReference>
<evidence type="ECO:0000313" key="3">
    <source>
        <dbReference type="Proteomes" id="UP000602395"/>
    </source>
</evidence>